<proteinExistence type="predicted"/>
<dbReference type="PROSITE" id="PS50096">
    <property type="entry name" value="IQ"/>
    <property type="match status" value="4"/>
</dbReference>
<evidence type="ECO:0000313" key="5">
    <source>
        <dbReference type="Ensembl" id="ENSSANP00000000610.1"/>
    </source>
</evidence>
<dbReference type="Pfam" id="PF00612">
    <property type="entry name" value="IQ"/>
    <property type="match status" value="5"/>
</dbReference>
<dbReference type="FunFam" id="1.20.5.190:FF:000008">
    <property type="entry name" value="Abnormal spindle-like microcephaly-associated protein homolog"/>
    <property type="match status" value="1"/>
</dbReference>
<keyword evidence="4" id="KW-0112">Calmodulin-binding</keyword>
<dbReference type="SMART" id="SM00015">
    <property type="entry name" value="IQ"/>
    <property type="match status" value="5"/>
</dbReference>
<dbReference type="InterPro" id="IPR000048">
    <property type="entry name" value="IQ_motif_EF-hand-BS"/>
</dbReference>
<reference evidence="5" key="2">
    <citation type="submission" date="2025-09" db="UniProtKB">
        <authorList>
            <consortium name="Ensembl"/>
        </authorList>
    </citation>
    <scope>IDENTIFICATION</scope>
</reference>
<sequence>SGPHPFYTIKTAAIFIQSAFRGMMVRKQIAERHKSAKMIQKTYRAYKQRRDYLTLRNATIHVQQQKHKAASVIQAMYKMYRTRVPFQAMKLAALVIQRQYRCHLLRKEVRENFLKLRCSAIAIQAVYRGNRLRRDIAR</sequence>
<keyword evidence="6" id="KW-1185">Reference proteome</keyword>
<dbReference type="Proteomes" id="UP000472260">
    <property type="component" value="Unassembled WGS sequence"/>
</dbReference>
<dbReference type="PANTHER" id="PTHR22706:SF1">
    <property type="entry name" value="ASSEMBLY FACTOR FOR SPINDLE MICROTUBULES"/>
    <property type="match status" value="1"/>
</dbReference>
<reference evidence="5" key="1">
    <citation type="submission" date="2025-08" db="UniProtKB">
        <authorList>
            <consortium name="Ensembl"/>
        </authorList>
    </citation>
    <scope>IDENTIFICATION</scope>
</reference>
<keyword evidence="3" id="KW-0677">Repeat</keyword>
<dbReference type="GO" id="GO:0051295">
    <property type="term" value="P:establishment of meiotic spindle localization"/>
    <property type="evidence" value="ECO:0007669"/>
    <property type="project" value="TreeGrafter"/>
</dbReference>
<dbReference type="AlphaFoldDB" id="A0A671K0W1"/>
<evidence type="ECO:0000256" key="1">
    <source>
        <dbReference type="ARBA" id="ARBA00004496"/>
    </source>
</evidence>
<dbReference type="InterPro" id="IPR027417">
    <property type="entry name" value="P-loop_NTPase"/>
</dbReference>
<evidence type="ECO:0000256" key="4">
    <source>
        <dbReference type="ARBA" id="ARBA00022860"/>
    </source>
</evidence>
<dbReference type="InterPro" id="IPR051185">
    <property type="entry name" value="ASPM"/>
</dbReference>
<dbReference type="Ensembl" id="ENSSANT00000000677.1">
    <property type="protein sequence ID" value="ENSSANP00000000610.1"/>
    <property type="gene ID" value="ENSSANG00000000422.1"/>
</dbReference>
<name>A0A671K0W1_9TELE</name>
<evidence type="ECO:0000256" key="3">
    <source>
        <dbReference type="ARBA" id="ARBA00022737"/>
    </source>
</evidence>
<comment type="subcellular location">
    <subcellularLocation>
        <location evidence="1">Cytoplasm</location>
    </subcellularLocation>
</comment>
<organism evidence="5 6">
    <name type="scientific">Sinocyclocheilus anshuiensis</name>
    <dbReference type="NCBI Taxonomy" id="1608454"/>
    <lineage>
        <taxon>Eukaryota</taxon>
        <taxon>Metazoa</taxon>
        <taxon>Chordata</taxon>
        <taxon>Craniata</taxon>
        <taxon>Vertebrata</taxon>
        <taxon>Euteleostomi</taxon>
        <taxon>Actinopterygii</taxon>
        <taxon>Neopterygii</taxon>
        <taxon>Teleostei</taxon>
        <taxon>Ostariophysi</taxon>
        <taxon>Cypriniformes</taxon>
        <taxon>Cyprinidae</taxon>
        <taxon>Cyprininae</taxon>
        <taxon>Sinocyclocheilus</taxon>
    </lineage>
</organism>
<keyword evidence="2" id="KW-0963">Cytoplasm</keyword>
<dbReference type="GO" id="GO:0000278">
    <property type="term" value="P:mitotic cell cycle"/>
    <property type="evidence" value="ECO:0007669"/>
    <property type="project" value="TreeGrafter"/>
</dbReference>
<evidence type="ECO:0000256" key="2">
    <source>
        <dbReference type="ARBA" id="ARBA00022490"/>
    </source>
</evidence>
<accession>A0A671K0W1</accession>
<dbReference type="GO" id="GO:0000922">
    <property type="term" value="C:spindle pole"/>
    <property type="evidence" value="ECO:0007669"/>
    <property type="project" value="TreeGrafter"/>
</dbReference>
<dbReference type="GO" id="GO:0005737">
    <property type="term" value="C:cytoplasm"/>
    <property type="evidence" value="ECO:0007669"/>
    <property type="project" value="UniProtKB-SubCell"/>
</dbReference>
<evidence type="ECO:0008006" key="7">
    <source>
        <dbReference type="Google" id="ProtNLM"/>
    </source>
</evidence>
<dbReference type="SUPFAM" id="SSF52540">
    <property type="entry name" value="P-loop containing nucleoside triphosphate hydrolases"/>
    <property type="match status" value="2"/>
</dbReference>
<protein>
    <recommendedName>
        <fullName evidence="7">Calmodulin binding transcription activator 2</fullName>
    </recommendedName>
</protein>
<dbReference type="GO" id="GO:0007051">
    <property type="term" value="P:spindle organization"/>
    <property type="evidence" value="ECO:0007669"/>
    <property type="project" value="TreeGrafter"/>
</dbReference>
<dbReference type="Gene3D" id="1.20.5.190">
    <property type="match status" value="3"/>
</dbReference>
<dbReference type="GO" id="GO:0005516">
    <property type="term" value="F:calmodulin binding"/>
    <property type="evidence" value="ECO:0007669"/>
    <property type="project" value="UniProtKB-KW"/>
</dbReference>
<evidence type="ECO:0000313" key="6">
    <source>
        <dbReference type="Proteomes" id="UP000472260"/>
    </source>
</evidence>
<dbReference type="PANTHER" id="PTHR22706">
    <property type="entry name" value="ASSEMBLY FACTOR FOR SPINDLE MICROTUBULES"/>
    <property type="match status" value="1"/>
</dbReference>